<dbReference type="Proteomes" id="UP001165267">
    <property type="component" value="Unassembled WGS sequence"/>
</dbReference>
<proteinExistence type="inferred from homology"/>
<keyword evidence="4" id="KW-1185">Reference proteome</keyword>
<evidence type="ECO:0000259" key="2">
    <source>
        <dbReference type="Pfam" id="PF00850"/>
    </source>
</evidence>
<dbReference type="Gene3D" id="3.40.800.20">
    <property type="entry name" value="Histone deacetylase domain"/>
    <property type="match status" value="1"/>
</dbReference>
<dbReference type="SUPFAM" id="SSF52768">
    <property type="entry name" value="Arginase/deacetylase"/>
    <property type="match status" value="1"/>
</dbReference>
<evidence type="ECO:0000313" key="3">
    <source>
        <dbReference type="EMBL" id="MCR2745595.1"/>
    </source>
</evidence>
<dbReference type="Pfam" id="PF00850">
    <property type="entry name" value="Hist_deacetyl"/>
    <property type="match status" value="1"/>
</dbReference>
<dbReference type="EMBL" id="JANKHG010000014">
    <property type="protein sequence ID" value="MCR2745595.1"/>
    <property type="molecule type" value="Genomic_DNA"/>
</dbReference>
<comment type="similarity">
    <text evidence="1">Belongs to the histone deacetylase family.</text>
</comment>
<dbReference type="InterPro" id="IPR023801">
    <property type="entry name" value="His_deacetylse_dom"/>
</dbReference>
<dbReference type="InterPro" id="IPR000286">
    <property type="entry name" value="HDACs"/>
</dbReference>
<dbReference type="InterPro" id="IPR023696">
    <property type="entry name" value="Ureohydrolase_dom_sf"/>
</dbReference>
<dbReference type="PRINTS" id="PR01270">
    <property type="entry name" value="HDASUPER"/>
</dbReference>
<protein>
    <submittedName>
        <fullName evidence="3">Histone deacetylase family protein</fullName>
    </submittedName>
</protein>
<comment type="caution">
    <text evidence="3">The sequence shown here is derived from an EMBL/GenBank/DDBJ whole genome shotgun (WGS) entry which is preliminary data.</text>
</comment>
<gene>
    <name evidence="3" type="ORF">NSP04_02920</name>
</gene>
<dbReference type="PANTHER" id="PTHR10625:SF10">
    <property type="entry name" value="HISTONE DEACETYLASE HDAC1"/>
    <property type="match status" value="1"/>
</dbReference>
<dbReference type="InterPro" id="IPR037138">
    <property type="entry name" value="His_deacetylse_dom_sf"/>
</dbReference>
<name>A0ABT1XE99_9BURK</name>
<dbReference type="RefSeq" id="WP_257510842.1">
    <property type="nucleotide sequence ID" value="NZ_JANKHG010000014.1"/>
</dbReference>
<accession>A0ABT1XE99</accession>
<dbReference type="CDD" id="cd11599">
    <property type="entry name" value="HDAC_classII_2"/>
    <property type="match status" value="1"/>
</dbReference>
<evidence type="ECO:0000313" key="4">
    <source>
        <dbReference type="Proteomes" id="UP001165267"/>
    </source>
</evidence>
<sequence>MTTAFISHPDCALHNPGLGHPESMARLRVIRERLESSDLWARLVHAEAPQVPWSAVNAVHTPAYVESIKSRFPLKRNVDIDGDTTLSEFSLDAARRAAGACVHAVDLVMAHAVNNAFCAVRPPGHHACVDRAMGFCVFNNVAIAAQHAIDAYRLERVLIVDFDVHHGNGTENAFANNPKVLMCSTFQSPLYPFSGGLDEGRNMINCPIPPGGGREEIKQAIQTHWVDAIDRFKPQLVLVSAGFDAHESDPLADMRLTTEDYGWITHFLKRVAEEYCDGRLISTLEGGYELEALADSVHAHVEALAS</sequence>
<evidence type="ECO:0000256" key="1">
    <source>
        <dbReference type="ARBA" id="ARBA00005947"/>
    </source>
</evidence>
<organism evidence="3 4">
    <name type="scientific">Limnobacter parvus</name>
    <dbReference type="NCBI Taxonomy" id="2939690"/>
    <lineage>
        <taxon>Bacteria</taxon>
        <taxon>Pseudomonadati</taxon>
        <taxon>Pseudomonadota</taxon>
        <taxon>Betaproteobacteria</taxon>
        <taxon>Burkholderiales</taxon>
        <taxon>Burkholderiaceae</taxon>
        <taxon>Limnobacter</taxon>
    </lineage>
</organism>
<feature type="domain" description="Histone deacetylase" evidence="2">
    <location>
        <begin position="20"/>
        <end position="304"/>
    </location>
</feature>
<dbReference type="PANTHER" id="PTHR10625">
    <property type="entry name" value="HISTONE DEACETYLASE HDAC1-RELATED"/>
    <property type="match status" value="1"/>
</dbReference>
<reference evidence="3" key="1">
    <citation type="submission" date="2022-07" db="EMBL/GenBank/DDBJ databases">
        <authorList>
            <person name="Xamxidin M."/>
        </authorList>
    </citation>
    <scope>NUCLEOTIDE SEQUENCE</scope>
    <source>
        <strain evidence="3">YS8-69</strain>
    </source>
</reference>